<feature type="domain" description="LamG-like jellyroll fold" evidence="5">
    <location>
        <begin position="597"/>
        <end position="734"/>
    </location>
</feature>
<dbReference type="Pfam" id="PF05426">
    <property type="entry name" value="Alginate_lyase"/>
    <property type="match status" value="1"/>
</dbReference>
<evidence type="ECO:0000256" key="1">
    <source>
        <dbReference type="ARBA" id="ARBA00022729"/>
    </source>
</evidence>
<dbReference type="RefSeq" id="WP_259451181.1">
    <property type="nucleotide sequence ID" value="NZ_CP119520.1"/>
</dbReference>
<dbReference type="InterPro" id="IPR008397">
    <property type="entry name" value="Alginate_lyase_dom"/>
</dbReference>
<dbReference type="Gene3D" id="2.60.120.200">
    <property type="match status" value="1"/>
</dbReference>
<sequence>MQRMDPHDQNTPTTPLTLADAPDEESRALLGRREFLLSLGALALAGCGGSGADSPATRTLTTGTMSGAGAATAFVHPGLLHTQADFTRMAAKYTTSPWSDSWNLLVNNSHASLGYTPNPQAAIYRGNDGVHAENYWILYNDVAAAYACALRWKVSGDINYANKAVQIINGWSSTLTTIGGDSNSQLAAGIYGYEFANAGEIMRTYSGWAAADFARFQNMMKTVFYPINHDFLIRHNGTDVTHYWANWDLCNMASIMAIGVLCDDQSLFDEAVNYFKSGAGNGAVAQAVYYVHPGFLGQWQESGRDQGHNTLGIALMGAMCEMAWNQGVDLYGYDNNRFLMGAEYVAKANLIQSGTTYYTVPYVPYNNADNVNQTVFATGGQGNVRPCWALVYNHYVNRKGLAAPYSKKFALLVQPEGGGGNYGSTSGGFDQLGYGTLTCTRDPIAAGAAPSGLKARTPAGKVELSWWGSAYATSYNVKRAASTSGPWTTLTSNVTDLLTYTDNPGAGTWYYVVSGNIPGGVTADSNRATAKVGNTLHTSLACNEGTGTVVSDASGQGHAGTLTGSAAWGTGKSGSAVALNGSTDYVSLPANLVTDLTDFTVACWVYWNASRNWERIFDFGSGTGRYMFLTPRSGSGTVRFAITVDGGKGEQAVTGTAALPTAQWVHVAVTLSGQLATLYVNGAVAGTNNAEFLPPWQLGGTSQNWIGRSQYSGDPYFNGKIDEFRIYRGALTAADIAALIAAS</sequence>
<reference evidence="6" key="1">
    <citation type="submission" date="2022-08" db="EMBL/GenBank/DDBJ databases">
        <title>Reclassification of Massilia species as members of the genera Telluria, Duganella, Pseudoduganella, Mokoshia gen. nov. and Zemynaea gen. nov. using orthogonal and non-orthogonal genome-based approaches.</title>
        <authorList>
            <person name="Bowman J.P."/>
        </authorList>
    </citation>
    <scope>NUCLEOTIDE SEQUENCE</scope>
    <source>
        <strain evidence="6">LMG 11547</strain>
    </source>
</reference>
<dbReference type="InterPro" id="IPR008929">
    <property type="entry name" value="Chondroitin_lyas"/>
</dbReference>
<keyword evidence="2" id="KW-1015">Disulfide bond</keyword>
<dbReference type="InterPro" id="IPR013783">
    <property type="entry name" value="Ig-like_fold"/>
</dbReference>
<evidence type="ECO:0000259" key="5">
    <source>
        <dbReference type="SMART" id="SM00560"/>
    </source>
</evidence>
<dbReference type="SUPFAM" id="SSF48230">
    <property type="entry name" value="Chondroitin AC/alginate lyase"/>
    <property type="match status" value="1"/>
</dbReference>
<evidence type="ECO:0000313" key="7">
    <source>
        <dbReference type="Proteomes" id="UP001165263"/>
    </source>
</evidence>
<evidence type="ECO:0000256" key="4">
    <source>
        <dbReference type="SAM" id="MobiDB-lite"/>
    </source>
</evidence>
<dbReference type="Proteomes" id="UP001165263">
    <property type="component" value="Unassembled WGS sequence"/>
</dbReference>
<feature type="region of interest" description="Disordered" evidence="4">
    <location>
        <begin position="1"/>
        <end position="22"/>
    </location>
</feature>
<dbReference type="EMBL" id="JANUHC010000008">
    <property type="protein sequence ID" value="MCS0632153.1"/>
    <property type="molecule type" value="Genomic_DNA"/>
</dbReference>
<proteinExistence type="predicted"/>
<evidence type="ECO:0000256" key="2">
    <source>
        <dbReference type="ARBA" id="ARBA00023157"/>
    </source>
</evidence>
<dbReference type="Gene3D" id="1.50.10.100">
    <property type="entry name" value="Chondroitin AC/alginate lyase"/>
    <property type="match status" value="1"/>
</dbReference>
<dbReference type="GO" id="GO:0016829">
    <property type="term" value="F:lyase activity"/>
    <property type="evidence" value="ECO:0007669"/>
    <property type="project" value="UniProtKB-KW"/>
</dbReference>
<evidence type="ECO:0000256" key="3">
    <source>
        <dbReference type="ARBA" id="ARBA00023239"/>
    </source>
</evidence>
<gene>
    <name evidence="6" type="ORF">NX786_22755</name>
</gene>
<dbReference type="SUPFAM" id="SSF49899">
    <property type="entry name" value="Concanavalin A-like lectins/glucanases"/>
    <property type="match status" value="1"/>
</dbReference>
<protein>
    <submittedName>
        <fullName evidence="6">Alginate lyase family protein</fullName>
    </submittedName>
</protein>
<dbReference type="InterPro" id="IPR006558">
    <property type="entry name" value="LamG-like"/>
</dbReference>
<feature type="compositionally biased region" description="Low complexity" evidence="4">
    <location>
        <begin position="11"/>
        <end position="20"/>
    </location>
</feature>
<keyword evidence="7" id="KW-1185">Reference proteome</keyword>
<comment type="caution">
    <text evidence="6">The sequence shown here is derived from an EMBL/GenBank/DDBJ whole genome shotgun (WGS) entry which is preliminary data.</text>
</comment>
<keyword evidence="1" id="KW-0732">Signal</keyword>
<organism evidence="6 7">
    <name type="scientific">Telluria mixta</name>
    <dbReference type="NCBI Taxonomy" id="34071"/>
    <lineage>
        <taxon>Bacteria</taxon>
        <taxon>Pseudomonadati</taxon>
        <taxon>Pseudomonadota</taxon>
        <taxon>Betaproteobacteria</taxon>
        <taxon>Burkholderiales</taxon>
        <taxon>Oxalobacteraceae</taxon>
        <taxon>Telluria group</taxon>
        <taxon>Telluria</taxon>
    </lineage>
</organism>
<dbReference type="SMART" id="SM00560">
    <property type="entry name" value="LamGL"/>
    <property type="match status" value="1"/>
</dbReference>
<dbReference type="Gene3D" id="2.60.40.10">
    <property type="entry name" value="Immunoglobulins"/>
    <property type="match status" value="1"/>
</dbReference>
<name>A0ABT2C429_9BURK</name>
<accession>A0ABT2C429</accession>
<dbReference type="InterPro" id="IPR013320">
    <property type="entry name" value="ConA-like_dom_sf"/>
</dbReference>
<keyword evidence="3 6" id="KW-0456">Lyase</keyword>
<dbReference type="Pfam" id="PF13385">
    <property type="entry name" value="Laminin_G_3"/>
    <property type="match status" value="1"/>
</dbReference>
<evidence type="ECO:0000313" key="6">
    <source>
        <dbReference type="EMBL" id="MCS0632153.1"/>
    </source>
</evidence>